<comment type="similarity">
    <text evidence="1">Belongs to the thymidylate synthase ThyX family.</text>
</comment>
<dbReference type="Gene3D" id="3.30.1360.170">
    <property type="match status" value="1"/>
</dbReference>
<dbReference type="GO" id="GO:0006235">
    <property type="term" value="P:dTTP biosynthetic process"/>
    <property type="evidence" value="ECO:0007669"/>
    <property type="project" value="UniProtKB-UniRule"/>
</dbReference>
<dbReference type="GO" id="GO:0004799">
    <property type="term" value="F:thymidylate synthase activity"/>
    <property type="evidence" value="ECO:0007669"/>
    <property type="project" value="TreeGrafter"/>
</dbReference>
<gene>
    <name evidence="1 2" type="primary">thyX</name>
    <name evidence="2" type="ORF">P0M35_00790</name>
</gene>
<dbReference type="HAMAP" id="MF_01408">
    <property type="entry name" value="ThyX"/>
    <property type="match status" value="1"/>
</dbReference>
<comment type="pathway">
    <text evidence="1">Pyrimidine metabolism; dTTP biosynthesis.</text>
</comment>
<comment type="catalytic activity">
    <reaction evidence="1">
        <text>dUMP + (6R)-5,10-methylene-5,6,7,8-tetrahydrofolate + NADPH + H(+) = dTMP + (6S)-5,6,7,8-tetrahydrofolate + NADP(+)</text>
        <dbReference type="Rhea" id="RHEA:29043"/>
        <dbReference type="ChEBI" id="CHEBI:15378"/>
        <dbReference type="ChEBI" id="CHEBI:15636"/>
        <dbReference type="ChEBI" id="CHEBI:57453"/>
        <dbReference type="ChEBI" id="CHEBI:57783"/>
        <dbReference type="ChEBI" id="CHEBI:58349"/>
        <dbReference type="ChEBI" id="CHEBI:63528"/>
        <dbReference type="ChEBI" id="CHEBI:246422"/>
        <dbReference type="EC" id="2.1.1.148"/>
    </reaction>
</comment>
<dbReference type="CDD" id="cd20175">
    <property type="entry name" value="ThyX"/>
    <property type="match status" value="1"/>
</dbReference>
<comment type="subunit">
    <text evidence="1">Homotetramer.</text>
</comment>
<keyword evidence="1 2" id="KW-0808">Transferase</keyword>
<keyword evidence="1" id="KW-0285">Flavoprotein</keyword>
<dbReference type="PROSITE" id="PS51331">
    <property type="entry name" value="THYX"/>
    <property type="match status" value="1"/>
</dbReference>
<reference evidence="2" key="1">
    <citation type="submission" date="2023-03" db="EMBL/GenBank/DDBJ databases">
        <title>Stygiobacter electus gen. nov., sp. nov., facultatively anaerobic thermotolerant bacterium of the class Ignavibacteria from a well of Yessentuki mineral water deposit.</title>
        <authorList>
            <person name="Podosokorskaya O.A."/>
            <person name="Elcheninov A.G."/>
            <person name="Petrova N.F."/>
            <person name="Zavarzina D.G."/>
            <person name="Kublanov I.V."/>
            <person name="Merkel A.Y."/>
        </authorList>
    </citation>
    <scope>NUCLEOTIDE SEQUENCE</scope>
    <source>
        <strain evidence="2">09-Me</strain>
    </source>
</reference>
<dbReference type="EC" id="2.1.1.148" evidence="1"/>
<feature type="binding site" evidence="1">
    <location>
        <position position="106"/>
    </location>
    <ligand>
        <name>FAD</name>
        <dbReference type="ChEBI" id="CHEBI:57692"/>
        <note>ligand shared between neighboring subunits</note>
    </ligand>
</feature>
<comment type="caution">
    <text evidence="2">The sequence shown here is derived from an EMBL/GenBank/DDBJ whole genome shotgun (WGS) entry which is preliminary data.</text>
</comment>
<comment type="cofactor">
    <cofactor evidence="1">
        <name>FAD</name>
        <dbReference type="ChEBI" id="CHEBI:57692"/>
    </cofactor>
    <text evidence="1">Binds 4 FAD per tetramer. Each FAD binding site is formed by three monomers.</text>
</comment>
<dbReference type="RefSeq" id="WP_321534437.1">
    <property type="nucleotide sequence ID" value="NZ_JARGDL010000001.1"/>
</dbReference>
<sequence length="306" mass="35993">MEQFEKLDKIKVDALDEILGKKFPVLDDGFVRVIDYMGSDESIVQAARVSYGKGTKKISEDRGLIRYLLRNRHTTPFEMCEIKLHVRVPMDTWRQWIRHRTANVNEYSTRYSLAIDSSQRTKIDEWRMQSKDNKQGSEGFFPIEIGSKLSEREEELQNFAREIYNERLNLGVAREQARKDLPLSTYTEAYWKIDLHNLLNFLALRMDNHAQFEIRSYANVIGNEIVSRWVPIAWQAFQDYRMNSMELSALDIEVLKLVIQNENNKAIEKAIELKMIKNDEGKIKLNREGKEFEEKISRLGLKAPWI</sequence>
<keyword evidence="1" id="KW-0521">NADP</keyword>
<evidence type="ECO:0000256" key="1">
    <source>
        <dbReference type="HAMAP-Rule" id="MF_01408"/>
    </source>
</evidence>
<dbReference type="EMBL" id="JARGDL010000001">
    <property type="protein sequence ID" value="MDF1610672.1"/>
    <property type="molecule type" value="Genomic_DNA"/>
</dbReference>
<feature type="binding site" description="in other chain" evidence="1">
    <location>
        <begin position="106"/>
        <end position="110"/>
    </location>
    <ligand>
        <name>dUMP</name>
        <dbReference type="ChEBI" id="CHEBI:246422"/>
        <note>ligand shared between dimeric partners</note>
    </ligand>
</feature>
<organism evidence="2 3">
    <name type="scientific">Stygiobacter electus</name>
    <dbReference type="NCBI Taxonomy" id="3032292"/>
    <lineage>
        <taxon>Bacteria</taxon>
        <taxon>Pseudomonadati</taxon>
        <taxon>Ignavibacteriota</taxon>
        <taxon>Ignavibacteria</taxon>
        <taxon>Ignavibacteriales</taxon>
        <taxon>Melioribacteraceae</taxon>
        <taxon>Stygiobacter</taxon>
    </lineage>
</organism>
<feature type="binding site" evidence="1">
    <location>
        <position position="200"/>
    </location>
    <ligand>
        <name>FAD</name>
        <dbReference type="ChEBI" id="CHEBI:57692"/>
        <note>ligand shared between neighboring subunits</note>
    </ligand>
</feature>
<dbReference type="SUPFAM" id="SSF69796">
    <property type="entry name" value="Thymidylate synthase-complementing protein Thy1"/>
    <property type="match status" value="1"/>
</dbReference>
<dbReference type="InterPro" id="IPR036098">
    <property type="entry name" value="Thymidylate_synthase_ThyX_sf"/>
</dbReference>
<dbReference type="Proteomes" id="UP001221302">
    <property type="component" value="Unassembled WGS sequence"/>
</dbReference>
<feature type="binding site" description="in other chain" evidence="1">
    <location>
        <position position="178"/>
    </location>
    <ligand>
        <name>dUMP</name>
        <dbReference type="ChEBI" id="CHEBI:246422"/>
        <note>ligand shared between dimeric partners</note>
    </ligand>
</feature>
<dbReference type="GO" id="GO:0070402">
    <property type="term" value="F:NADPH binding"/>
    <property type="evidence" value="ECO:0007669"/>
    <property type="project" value="TreeGrafter"/>
</dbReference>
<proteinExistence type="inferred from homology"/>
<feature type="binding site" evidence="1">
    <location>
        <begin position="194"/>
        <end position="196"/>
    </location>
    <ligand>
        <name>FAD</name>
        <dbReference type="ChEBI" id="CHEBI:57692"/>
        <note>ligand shared between neighboring subunits</note>
    </ligand>
</feature>
<dbReference type="InterPro" id="IPR003669">
    <property type="entry name" value="Thymidylate_synthase_ThyX"/>
</dbReference>
<dbReference type="AlphaFoldDB" id="A0AAE3NYY1"/>
<keyword evidence="3" id="KW-1185">Reference proteome</keyword>
<feature type="active site" description="Involved in ionization of N3 of dUMP, leading to its activation" evidence="1">
    <location>
        <position position="205"/>
    </location>
</feature>
<evidence type="ECO:0000313" key="3">
    <source>
        <dbReference type="Proteomes" id="UP001221302"/>
    </source>
</evidence>
<dbReference type="PANTHER" id="PTHR34934">
    <property type="entry name" value="FLAVIN-DEPENDENT THYMIDYLATE SYNTHASE"/>
    <property type="match status" value="1"/>
</dbReference>
<dbReference type="Pfam" id="PF02511">
    <property type="entry name" value="Thy1"/>
    <property type="match status" value="1"/>
</dbReference>
<feature type="binding site" evidence="1">
    <location>
        <begin position="95"/>
        <end position="98"/>
    </location>
    <ligand>
        <name>dUMP</name>
        <dbReference type="ChEBI" id="CHEBI:246422"/>
        <note>ligand shared between dimeric partners</note>
    </ligand>
</feature>
<dbReference type="GO" id="GO:0050660">
    <property type="term" value="F:flavin adenine dinucleotide binding"/>
    <property type="evidence" value="ECO:0007669"/>
    <property type="project" value="UniProtKB-UniRule"/>
</dbReference>
<dbReference type="GO" id="GO:0032259">
    <property type="term" value="P:methylation"/>
    <property type="evidence" value="ECO:0007669"/>
    <property type="project" value="UniProtKB-KW"/>
</dbReference>
<name>A0AAE3NYY1_9BACT</name>
<feature type="binding site" evidence="1">
    <location>
        <position position="205"/>
    </location>
    <ligand>
        <name>dUMP</name>
        <dbReference type="ChEBI" id="CHEBI:246422"/>
        <note>ligand shared between dimeric partners</note>
    </ligand>
</feature>
<dbReference type="GO" id="GO:0050797">
    <property type="term" value="F:thymidylate synthase (FAD) activity"/>
    <property type="evidence" value="ECO:0007669"/>
    <property type="project" value="UniProtKB-UniRule"/>
</dbReference>
<keyword evidence="1" id="KW-0274">FAD</keyword>
<feature type="binding site" evidence="1">
    <location>
        <position position="75"/>
    </location>
    <ligand>
        <name>FAD</name>
        <dbReference type="ChEBI" id="CHEBI:57692"/>
        <note>ligand shared between neighboring subunits</note>
    </ligand>
</feature>
<dbReference type="PANTHER" id="PTHR34934:SF1">
    <property type="entry name" value="FLAVIN-DEPENDENT THYMIDYLATE SYNTHASE"/>
    <property type="match status" value="1"/>
</dbReference>
<comment type="function">
    <text evidence="1">Catalyzes the reductive methylation of 2'-deoxyuridine-5'-monophosphate (dUMP) to 2'-deoxythymidine-5'-monophosphate (dTMP) while utilizing 5,10-methylenetetrahydrofolate (mTHF) as the methyl donor, and NADPH and FADH(2) as the reductant.</text>
</comment>
<dbReference type="NCBIfam" id="TIGR02170">
    <property type="entry name" value="thyX"/>
    <property type="match status" value="1"/>
</dbReference>
<feature type="binding site" evidence="1">
    <location>
        <begin position="98"/>
        <end position="100"/>
    </location>
    <ligand>
        <name>FAD</name>
        <dbReference type="ChEBI" id="CHEBI:57692"/>
        <note>ligand shared between neighboring subunits</note>
    </ligand>
</feature>
<dbReference type="GO" id="GO:0006231">
    <property type="term" value="P:dTMP biosynthetic process"/>
    <property type="evidence" value="ECO:0007669"/>
    <property type="project" value="UniProtKB-UniRule"/>
</dbReference>
<evidence type="ECO:0000313" key="2">
    <source>
        <dbReference type="EMBL" id="MDF1610672.1"/>
    </source>
</evidence>
<protein>
    <recommendedName>
        <fullName evidence="1">Flavin-dependent thymidylate synthase</fullName>
        <shortName evidence="1">FDTS</shortName>
        <ecNumber evidence="1">2.1.1.148</ecNumber>
    </recommendedName>
    <alternativeName>
        <fullName evidence="1">FAD-dependent thymidylate synthase</fullName>
    </alternativeName>
    <alternativeName>
        <fullName evidence="1">Thymidylate synthase ThyX</fullName>
        <shortName evidence="1">TS</shortName>
        <shortName evidence="1">TSase</shortName>
    </alternativeName>
</protein>
<accession>A0AAE3NYY1</accession>
<keyword evidence="1 2" id="KW-0489">Methyltransferase</keyword>
<keyword evidence="1" id="KW-0545">Nucleotide biosynthesis</keyword>